<keyword evidence="1" id="KW-0560">Oxidoreductase</keyword>
<keyword evidence="2" id="KW-1185">Reference proteome</keyword>
<name>A0ACC2TGB2_9FUNG</name>
<organism evidence="1 2">
    <name type="scientific">Entomophthora muscae</name>
    <dbReference type="NCBI Taxonomy" id="34485"/>
    <lineage>
        <taxon>Eukaryota</taxon>
        <taxon>Fungi</taxon>
        <taxon>Fungi incertae sedis</taxon>
        <taxon>Zoopagomycota</taxon>
        <taxon>Entomophthoromycotina</taxon>
        <taxon>Entomophthoromycetes</taxon>
        <taxon>Entomophthorales</taxon>
        <taxon>Entomophthoraceae</taxon>
        <taxon>Entomophthora</taxon>
    </lineage>
</organism>
<dbReference type="EMBL" id="QTSX02002895">
    <property type="protein sequence ID" value="KAJ9073608.1"/>
    <property type="molecule type" value="Genomic_DNA"/>
</dbReference>
<protein>
    <submittedName>
        <fullName evidence="1">3-hydroxy-3-methylglutaryl-coenzyme A (HMG-CoA) reductase isozyme</fullName>
        <ecNumber evidence="1">1.1.1.34</ecNumber>
    </submittedName>
</protein>
<dbReference type="EC" id="1.1.1.34" evidence="1"/>
<proteinExistence type="predicted"/>
<dbReference type="Proteomes" id="UP001165960">
    <property type="component" value="Unassembled WGS sequence"/>
</dbReference>
<evidence type="ECO:0000313" key="1">
    <source>
        <dbReference type="EMBL" id="KAJ9073608.1"/>
    </source>
</evidence>
<gene>
    <name evidence="1" type="primary">HMG1</name>
    <name evidence="1" type="ORF">DSO57_1014385</name>
</gene>
<reference evidence="1" key="1">
    <citation type="submission" date="2022-04" db="EMBL/GenBank/DDBJ databases">
        <title>Genome of the entomopathogenic fungus Entomophthora muscae.</title>
        <authorList>
            <person name="Elya C."/>
            <person name="Lovett B.R."/>
            <person name="Lee E."/>
            <person name="Macias A.M."/>
            <person name="Hajek A.E."/>
            <person name="De Bivort B.L."/>
            <person name="Kasson M.T."/>
            <person name="De Fine Licht H.H."/>
            <person name="Stajich J.E."/>
        </authorList>
    </citation>
    <scope>NUCLEOTIDE SEQUENCE</scope>
    <source>
        <strain evidence="1">Berkeley</strain>
    </source>
</reference>
<accession>A0ACC2TGB2</accession>
<sequence>MLAVAKRIVTSVGRRSATNPIEVISAGILCMFFVTSYLITQLRSNSLFTYARSLQRTSVHLKVQDGFRSADSSSNQADIIFKNILLTVPEGSDTPGVLSKRTLKAGLSYFHYLEKDFRLEIDSNSYSFSDICYRPEPNAGCMSYSLFELWKHDQFQLEEDLNILHTVQEALPNYAQSIIQPRYSDKKELLGASGLLFSFVFPFNVSLSSGLNLADEWEKGISQARFGIFAPQPSESFLPLGEPFQLSNLGSNLIKLFFKTRQLIQQSSLTEFFIVFGGYIMLLFTFAALFMNMRKIGSQLTLPITSIILSMNSLLCSLAILSLCGISVDFIRLTEGIPFMISAIGFQKSCKMFRVVLQKFNAQEVRSTPAVVDAVAQGVESVGTSLLKEYLFEISVLSLGAASGISGMSNFCLLGALTAFFDAVFLFSTFPAVLMLKVDLLRKREENKFKRVHSESDLTRPANYKRITLSALYDDNSTGSSPTISHVKILLIIGIVVMQAQFFAGGTTGVGSIVKAFDAGPLVDVFARTLGLRAVRFQVGSPLVVLDRQLRLSSFFDGLMKACGFSNLFIPAILGVSLVLNSHLLFSRPEATTPEPTPVVSAPKAAPRPTPVSPLTPAPKVCRFLTDGDEVRPIEECVEILKTTPGALSDDEVVQLIQAGKLAPYALEKTLKDFTRAVKIRREIIDPGLAQSLLPFSDYDYTKVIGQCCENVVGYMPLPVGIAGPLTVDGASYSIPMATTEGCLVASTSRGCKAINLGGGATTVLTQDAITRGPCVEFNSLIEAAECKAWLGSTEGFAQVKAAFDSTSRFARLQRLKTALAGRLLFIRFATSTGDAMGMNMVSKGTEMALQTIIERFPDMQVVSISGNYCTDKKPAAINWIEGRGKSVVAEAVIPGAVVEQVLKTTVAALVELNISKNLIGSAMAGSVGGFSAHAANILTAMFLATGQDPAQNVESSNCITLMKAINDGNDLLISCSMPSIEVGTVGGGTQLGAQAACLDLLGVRGAHPTEPGSNARQLARVICAAVMAGELSLCSALAAGHLVKSHMAHNRAKQTS</sequence>
<comment type="caution">
    <text evidence="1">The sequence shown here is derived from an EMBL/GenBank/DDBJ whole genome shotgun (WGS) entry which is preliminary data.</text>
</comment>
<evidence type="ECO:0000313" key="2">
    <source>
        <dbReference type="Proteomes" id="UP001165960"/>
    </source>
</evidence>